<evidence type="ECO:0000313" key="2">
    <source>
        <dbReference type="Proteomes" id="UP000004810"/>
    </source>
</evidence>
<dbReference type="EMBL" id="ADBV01002371">
    <property type="protein sequence ID" value="EJW83193.1"/>
    <property type="molecule type" value="Genomic_DNA"/>
</dbReference>
<dbReference type="AlphaFoldDB" id="J9ELZ2"/>
<accession>J9ELZ2</accession>
<reference evidence="2" key="1">
    <citation type="submission" date="2012-08" db="EMBL/GenBank/DDBJ databases">
        <title>The Genome Sequence of Wuchereria bancrofti.</title>
        <authorList>
            <person name="Nutman T.B."/>
            <person name="Fink D.L."/>
            <person name="Russ C."/>
            <person name="Young S."/>
            <person name="Zeng Q."/>
            <person name="Koehrsen M."/>
            <person name="Alvarado L."/>
            <person name="Berlin A."/>
            <person name="Chapman S.B."/>
            <person name="Chen Z."/>
            <person name="Freedman E."/>
            <person name="Gellesch M."/>
            <person name="Goldberg J."/>
            <person name="Griggs A."/>
            <person name="Gujja S."/>
            <person name="Heilman E.R."/>
            <person name="Heiman D."/>
            <person name="Hepburn T."/>
            <person name="Howarth C."/>
            <person name="Jen D."/>
            <person name="Larson L."/>
            <person name="Lewis B."/>
            <person name="Mehta T."/>
            <person name="Park D."/>
            <person name="Pearson M."/>
            <person name="Roberts A."/>
            <person name="Saif S."/>
            <person name="Shea T."/>
            <person name="Shenoy N."/>
            <person name="Sisk P."/>
            <person name="Stolte C."/>
            <person name="Sykes S."/>
            <person name="Walk T."/>
            <person name="White J."/>
            <person name="Yandava C."/>
            <person name="Haas B."/>
            <person name="Henn M.R."/>
            <person name="Nusbaum C."/>
            <person name="Birren B."/>
        </authorList>
    </citation>
    <scope>NUCLEOTIDE SEQUENCE [LARGE SCALE GENOMIC DNA]</scope>
    <source>
        <strain evidence="2">NA</strain>
    </source>
</reference>
<comment type="caution">
    <text evidence="1">The sequence shown here is derived from an EMBL/GenBank/DDBJ whole genome shotgun (WGS) entry which is preliminary data.</text>
</comment>
<evidence type="ECO:0000313" key="1">
    <source>
        <dbReference type="EMBL" id="EJW83193.1"/>
    </source>
</evidence>
<dbReference type="Proteomes" id="UP000004810">
    <property type="component" value="Unassembled WGS sequence"/>
</dbReference>
<gene>
    <name evidence="1" type="ORF">WUBG_05897</name>
</gene>
<name>J9ELZ2_WUCBA</name>
<protein>
    <submittedName>
        <fullName evidence="1">Uncharacterized protein</fullName>
    </submittedName>
</protein>
<proteinExistence type="predicted"/>
<sequence>MIGKTIMICESDRELASSSKDNIPVEPKSEFMKLKRDGLESEDIWDEEFVEHLAHKLKEMKEVQGENDGKYNDVIDQYQNDIGSGEEEFRDKLK</sequence>
<organism evidence="1 2">
    <name type="scientific">Wuchereria bancrofti</name>
    <dbReference type="NCBI Taxonomy" id="6293"/>
    <lineage>
        <taxon>Eukaryota</taxon>
        <taxon>Metazoa</taxon>
        <taxon>Ecdysozoa</taxon>
        <taxon>Nematoda</taxon>
        <taxon>Chromadorea</taxon>
        <taxon>Rhabditida</taxon>
        <taxon>Spirurina</taxon>
        <taxon>Spiruromorpha</taxon>
        <taxon>Filarioidea</taxon>
        <taxon>Onchocercidae</taxon>
        <taxon>Wuchereria</taxon>
    </lineage>
</organism>